<dbReference type="CDD" id="cd05233">
    <property type="entry name" value="SDR_c"/>
    <property type="match status" value="1"/>
</dbReference>
<protein>
    <submittedName>
        <fullName evidence="3">3-oxoacyl-[acyl-carrier protein] reductase</fullName>
    </submittedName>
</protein>
<evidence type="ECO:0000313" key="3">
    <source>
        <dbReference type="EMBL" id="SMF86069.1"/>
    </source>
</evidence>
<dbReference type="SUPFAM" id="SSF51735">
    <property type="entry name" value="NAD(P)-binding Rossmann-fold domains"/>
    <property type="match status" value="1"/>
</dbReference>
<dbReference type="InterPro" id="IPR002347">
    <property type="entry name" value="SDR_fam"/>
</dbReference>
<name>A0A1X7HHI5_9BACL</name>
<dbReference type="Gene3D" id="3.40.50.720">
    <property type="entry name" value="NAD(P)-binding Rossmann-like Domain"/>
    <property type="match status" value="1"/>
</dbReference>
<evidence type="ECO:0000256" key="1">
    <source>
        <dbReference type="ARBA" id="ARBA00006484"/>
    </source>
</evidence>
<reference evidence="4" key="1">
    <citation type="submission" date="2017-04" db="EMBL/GenBank/DDBJ databases">
        <authorList>
            <person name="Varghese N."/>
            <person name="Submissions S."/>
        </authorList>
    </citation>
    <scope>NUCLEOTIDE SEQUENCE [LARGE SCALE GENOMIC DNA]</scope>
    <source>
        <strain evidence="4">N3/975</strain>
    </source>
</reference>
<dbReference type="PRINTS" id="PR00081">
    <property type="entry name" value="GDHRDH"/>
</dbReference>
<dbReference type="PANTHER" id="PTHR48107">
    <property type="entry name" value="NADPH-DEPENDENT ALDEHYDE REDUCTASE-LIKE PROTEIN, CHLOROPLASTIC-RELATED"/>
    <property type="match status" value="1"/>
</dbReference>
<dbReference type="STRING" id="1313296.SAMN05661091_3272"/>
<evidence type="ECO:0000256" key="2">
    <source>
        <dbReference type="ARBA" id="ARBA00023002"/>
    </source>
</evidence>
<dbReference type="Proteomes" id="UP000192940">
    <property type="component" value="Chromosome I"/>
</dbReference>
<dbReference type="RefSeq" id="WP_208914146.1">
    <property type="nucleotide sequence ID" value="NZ_LT840184.1"/>
</dbReference>
<accession>A0A1X7HHI5</accession>
<organism evidence="3 4">
    <name type="scientific">Paenibacillus uliginis N3/975</name>
    <dbReference type="NCBI Taxonomy" id="1313296"/>
    <lineage>
        <taxon>Bacteria</taxon>
        <taxon>Bacillati</taxon>
        <taxon>Bacillota</taxon>
        <taxon>Bacilli</taxon>
        <taxon>Bacillales</taxon>
        <taxon>Paenibacillaceae</taxon>
        <taxon>Paenibacillus</taxon>
    </lineage>
</organism>
<dbReference type="GO" id="GO:0016614">
    <property type="term" value="F:oxidoreductase activity, acting on CH-OH group of donors"/>
    <property type="evidence" value="ECO:0007669"/>
    <property type="project" value="UniProtKB-ARBA"/>
</dbReference>
<sequence length="259" mass="28205">MISLENKIAIVTGASRSKGIGTAICRSLASLGADIFFTHWRAFDETEGNGGEPEWPEHLCKELENLGVRASHMEADLAKPEMPALIMDQVEKSFGTPSILINNATYELSTNFRNVDKNTLDQHYAVNIRGTILLTTEFAKRFENKLSKETPGRIIFMVSGGPDPNNLAYIATKAALIGLIEPLSVGLAPLNITVNGFNPGPTDSGWINEEMKHQFLTMFPMGRIGLPEDAARGISLLASDESQWITGQVIKSEGGFLGK</sequence>
<dbReference type="Pfam" id="PF13561">
    <property type="entry name" value="adh_short_C2"/>
    <property type="match status" value="1"/>
</dbReference>
<dbReference type="InterPro" id="IPR036291">
    <property type="entry name" value="NAD(P)-bd_dom_sf"/>
</dbReference>
<proteinExistence type="inferred from homology"/>
<keyword evidence="4" id="KW-1185">Reference proteome</keyword>
<keyword evidence="2" id="KW-0560">Oxidoreductase</keyword>
<evidence type="ECO:0000313" key="4">
    <source>
        <dbReference type="Proteomes" id="UP000192940"/>
    </source>
</evidence>
<dbReference type="EMBL" id="LT840184">
    <property type="protein sequence ID" value="SMF86069.1"/>
    <property type="molecule type" value="Genomic_DNA"/>
</dbReference>
<gene>
    <name evidence="3" type="ORF">SAMN05661091_3272</name>
</gene>
<dbReference type="NCBIfam" id="NF009389">
    <property type="entry name" value="PRK12748.1"/>
    <property type="match status" value="1"/>
</dbReference>
<dbReference type="PANTHER" id="PTHR48107:SF7">
    <property type="entry name" value="RE15974P"/>
    <property type="match status" value="1"/>
</dbReference>
<dbReference type="AlphaFoldDB" id="A0A1X7HHI5"/>
<comment type="similarity">
    <text evidence="1">Belongs to the short-chain dehydrogenases/reductases (SDR) family.</text>
</comment>